<organism evidence="1 2">
    <name type="scientific">Sideroxyarcus emersonii</name>
    <dbReference type="NCBI Taxonomy" id="2764705"/>
    <lineage>
        <taxon>Bacteria</taxon>
        <taxon>Pseudomonadati</taxon>
        <taxon>Pseudomonadota</taxon>
        <taxon>Betaproteobacteria</taxon>
        <taxon>Nitrosomonadales</taxon>
        <taxon>Gallionellaceae</taxon>
        <taxon>Sideroxyarcus</taxon>
    </lineage>
</organism>
<dbReference type="EMBL" id="AP023423">
    <property type="protein sequence ID" value="BCK86459.1"/>
    <property type="molecule type" value="Genomic_DNA"/>
</dbReference>
<dbReference type="KEGG" id="seme:MIZ01_0215"/>
<reference evidence="1 2" key="1">
    <citation type="journal article" date="2022" name="Int. J. Syst. Evol. Microbiol.">
        <title>&lt;i&gt;Sideroxyarcus emersonii&lt;/i&gt; gen. nov. sp. nov., a neutrophilic, microaerobic iron- and thiosulfate-oxidizing bacterium isolated from iron-rich wetland sediment.</title>
        <authorList>
            <person name="Kato S."/>
            <person name="Itoh T."/>
            <person name="Iino T."/>
            <person name="Ohkuma M."/>
        </authorList>
    </citation>
    <scope>NUCLEOTIDE SEQUENCE [LARGE SCALE GENOMIC DNA]</scope>
    <source>
        <strain evidence="1 2">MIZ01</strain>
    </source>
</reference>
<dbReference type="AlphaFoldDB" id="A0AAN1X8A3"/>
<gene>
    <name evidence="1" type="ORF">MIZ01_0215</name>
</gene>
<name>A0AAN1X8A3_9PROT</name>
<protein>
    <submittedName>
        <fullName evidence="1">Uncharacterized protein</fullName>
    </submittedName>
</protein>
<proteinExistence type="predicted"/>
<accession>A0AAN1X8A3</accession>
<evidence type="ECO:0000313" key="2">
    <source>
        <dbReference type="Proteomes" id="UP001320326"/>
    </source>
</evidence>
<keyword evidence="2" id="KW-1185">Reference proteome</keyword>
<dbReference type="Proteomes" id="UP001320326">
    <property type="component" value="Chromosome"/>
</dbReference>
<sequence length="44" mass="4850">MHSKDKTNCMLKKALDSGLRRIPSDLLACELSRMARCSINDVAG</sequence>
<evidence type="ECO:0000313" key="1">
    <source>
        <dbReference type="EMBL" id="BCK86459.1"/>
    </source>
</evidence>